<evidence type="ECO:0000313" key="1">
    <source>
        <dbReference type="EMBL" id="KAJ7990948.1"/>
    </source>
</evidence>
<keyword evidence="2" id="KW-1185">Reference proteome</keyword>
<organism evidence="1 2">
    <name type="scientific">Dallia pectoralis</name>
    <name type="common">Alaska blackfish</name>
    <dbReference type="NCBI Taxonomy" id="75939"/>
    <lineage>
        <taxon>Eukaryota</taxon>
        <taxon>Metazoa</taxon>
        <taxon>Chordata</taxon>
        <taxon>Craniata</taxon>
        <taxon>Vertebrata</taxon>
        <taxon>Euteleostomi</taxon>
        <taxon>Actinopterygii</taxon>
        <taxon>Neopterygii</taxon>
        <taxon>Teleostei</taxon>
        <taxon>Protacanthopterygii</taxon>
        <taxon>Esociformes</taxon>
        <taxon>Umbridae</taxon>
        <taxon>Dallia</taxon>
    </lineage>
</organism>
<dbReference type="Proteomes" id="UP001157502">
    <property type="component" value="Chromosome 27"/>
</dbReference>
<dbReference type="EMBL" id="CM055754">
    <property type="protein sequence ID" value="KAJ7990948.1"/>
    <property type="molecule type" value="Genomic_DNA"/>
</dbReference>
<sequence>MNSLNLFCLFFVSSRWRCGPGNTVYSPPSIELYERRRNKSSEHPVGTVHTRGSQNHRDGYLGASLHGDLRVIDRTMCLVSRWYALSSQMERKGEDDGSEDMKTGEGGEELCSPEGKLFK</sequence>
<protein>
    <submittedName>
        <fullName evidence="1">Uncharacterized protein</fullName>
    </submittedName>
</protein>
<reference evidence="1" key="1">
    <citation type="submission" date="2021-05" db="EMBL/GenBank/DDBJ databases">
        <authorList>
            <person name="Pan Q."/>
            <person name="Jouanno E."/>
            <person name="Zahm M."/>
            <person name="Klopp C."/>
            <person name="Cabau C."/>
            <person name="Louis A."/>
            <person name="Berthelot C."/>
            <person name="Parey E."/>
            <person name="Roest Crollius H."/>
            <person name="Montfort J."/>
            <person name="Robinson-Rechavi M."/>
            <person name="Bouchez O."/>
            <person name="Lampietro C."/>
            <person name="Lopez Roques C."/>
            <person name="Donnadieu C."/>
            <person name="Postlethwait J."/>
            <person name="Bobe J."/>
            <person name="Dillon D."/>
            <person name="Chandos A."/>
            <person name="von Hippel F."/>
            <person name="Guiguen Y."/>
        </authorList>
    </citation>
    <scope>NUCLEOTIDE SEQUENCE</scope>
    <source>
        <strain evidence="1">YG-Jan2019</strain>
    </source>
</reference>
<evidence type="ECO:0000313" key="2">
    <source>
        <dbReference type="Proteomes" id="UP001157502"/>
    </source>
</evidence>
<accession>A0ACC2FI07</accession>
<gene>
    <name evidence="1" type="ORF">DPEC_G00292170</name>
</gene>
<comment type="caution">
    <text evidence="1">The sequence shown here is derived from an EMBL/GenBank/DDBJ whole genome shotgun (WGS) entry which is preliminary data.</text>
</comment>
<proteinExistence type="predicted"/>
<name>A0ACC2FI07_DALPE</name>